<evidence type="ECO:0000256" key="9">
    <source>
        <dbReference type="ARBA" id="ARBA00023237"/>
    </source>
</evidence>
<feature type="domain" description="TonB-dependent receptor plug" evidence="14">
    <location>
        <begin position="172"/>
        <end position="268"/>
    </location>
</feature>
<evidence type="ECO:0000313" key="16">
    <source>
        <dbReference type="Proteomes" id="UP000996601"/>
    </source>
</evidence>
<accession>A0ABT1R0M5</accession>
<dbReference type="PANTHER" id="PTHR32552:SF82">
    <property type="entry name" value="FCUA PROTEIN"/>
    <property type="match status" value="1"/>
</dbReference>
<keyword evidence="5 10" id="KW-0812">Transmembrane</keyword>
<dbReference type="CDD" id="cd01347">
    <property type="entry name" value="ligand_gated_channel"/>
    <property type="match status" value="1"/>
</dbReference>
<dbReference type="RefSeq" id="WP_256114792.1">
    <property type="nucleotide sequence ID" value="NZ_WHSB02000001.1"/>
</dbReference>
<dbReference type="Gene3D" id="2.170.130.10">
    <property type="entry name" value="TonB-dependent receptor, plug domain"/>
    <property type="match status" value="1"/>
</dbReference>
<evidence type="ECO:0000256" key="7">
    <source>
        <dbReference type="ARBA" id="ARBA00023136"/>
    </source>
</evidence>
<dbReference type="InterPro" id="IPR036942">
    <property type="entry name" value="Beta-barrel_TonB_sf"/>
</dbReference>
<dbReference type="Gene3D" id="2.40.170.20">
    <property type="entry name" value="TonB-dependent receptor, beta-barrel domain"/>
    <property type="match status" value="1"/>
</dbReference>
<dbReference type="Gene3D" id="3.55.50.30">
    <property type="match status" value="1"/>
</dbReference>
<organism evidence="15 16">
    <name type="scientific">Shinella lacus</name>
    <dbReference type="NCBI Taxonomy" id="2654216"/>
    <lineage>
        <taxon>Bacteria</taxon>
        <taxon>Pseudomonadati</taxon>
        <taxon>Pseudomonadota</taxon>
        <taxon>Alphaproteobacteria</taxon>
        <taxon>Hyphomicrobiales</taxon>
        <taxon>Rhizobiaceae</taxon>
        <taxon>Shinella</taxon>
    </lineage>
</organism>
<keyword evidence="6 11" id="KW-0798">TonB box</keyword>
<dbReference type="InterPro" id="IPR012910">
    <property type="entry name" value="Plug_dom"/>
</dbReference>
<dbReference type="InterPro" id="IPR010105">
    <property type="entry name" value="TonB_sidphr_rcpt"/>
</dbReference>
<dbReference type="EMBL" id="WHSB02000001">
    <property type="protein sequence ID" value="MCQ4628727.1"/>
    <property type="molecule type" value="Genomic_DNA"/>
</dbReference>
<comment type="subcellular location">
    <subcellularLocation>
        <location evidence="1 10">Cell outer membrane</location>
        <topology evidence="1 10">Multi-pass membrane protein</topology>
    </subcellularLocation>
</comment>
<comment type="caution">
    <text evidence="15">The sequence shown here is derived from an EMBL/GenBank/DDBJ whole genome shotgun (WGS) entry which is preliminary data.</text>
</comment>
<dbReference type="InterPro" id="IPR039426">
    <property type="entry name" value="TonB-dep_rcpt-like"/>
</dbReference>
<protein>
    <submittedName>
        <fullName evidence="15">TonB-dependent siderophore receptor</fullName>
    </submittedName>
</protein>
<reference evidence="15" key="1">
    <citation type="submission" date="2021-07" db="EMBL/GenBank/DDBJ databases">
        <title>Shinella sp. nov., a novel member of the genus Shinella from water.</title>
        <authorList>
            <person name="Deng Y."/>
        </authorList>
    </citation>
    <scope>NUCLEOTIDE SEQUENCE</scope>
    <source>
        <strain evidence="15">CPCC 100929</strain>
    </source>
</reference>
<feature type="chain" id="PRO_5045211999" evidence="12">
    <location>
        <begin position="33"/>
        <end position="802"/>
    </location>
</feature>
<dbReference type="SUPFAM" id="SSF56935">
    <property type="entry name" value="Porins"/>
    <property type="match status" value="1"/>
</dbReference>
<dbReference type="Pfam" id="PF00593">
    <property type="entry name" value="TonB_dep_Rec_b-barrel"/>
    <property type="match status" value="1"/>
</dbReference>
<evidence type="ECO:0000256" key="10">
    <source>
        <dbReference type="PROSITE-ProRule" id="PRU01360"/>
    </source>
</evidence>
<dbReference type="PROSITE" id="PS52016">
    <property type="entry name" value="TONB_DEPENDENT_REC_3"/>
    <property type="match status" value="1"/>
</dbReference>
<keyword evidence="4 10" id="KW-1134">Transmembrane beta strand</keyword>
<evidence type="ECO:0000259" key="14">
    <source>
        <dbReference type="Pfam" id="PF07715"/>
    </source>
</evidence>
<evidence type="ECO:0000256" key="5">
    <source>
        <dbReference type="ARBA" id="ARBA00022692"/>
    </source>
</evidence>
<dbReference type="NCBIfam" id="TIGR01783">
    <property type="entry name" value="TonB-siderophor"/>
    <property type="match status" value="1"/>
</dbReference>
<comment type="similarity">
    <text evidence="2 10 11">Belongs to the TonB-dependent receptor family.</text>
</comment>
<keyword evidence="12" id="KW-0732">Signal</keyword>
<keyword evidence="8 15" id="KW-0675">Receptor</keyword>
<evidence type="ECO:0000256" key="4">
    <source>
        <dbReference type="ARBA" id="ARBA00022452"/>
    </source>
</evidence>
<feature type="domain" description="TonB-dependent receptor-like beta-barrel" evidence="13">
    <location>
        <begin position="378"/>
        <end position="776"/>
    </location>
</feature>
<dbReference type="InterPro" id="IPR037066">
    <property type="entry name" value="Plug_dom_sf"/>
</dbReference>
<evidence type="ECO:0000256" key="12">
    <source>
        <dbReference type="SAM" id="SignalP"/>
    </source>
</evidence>
<dbReference type="InterPro" id="IPR000531">
    <property type="entry name" value="Beta-barrel_TonB"/>
</dbReference>
<evidence type="ECO:0000313" key="15">
    <source>
        <dbReference type="EMBL" id="MCQ4628727.1"/>
    </source>
</evidence>
<dbReference type="PANTHER" id="PTHR32552">
    <property type="entry name" value="FERRICHROME IRON RECEPTOR-RELATED"/>
    <property type="match status" value="1"/>
</dbReference>
<dbReference type="Proteomes" id="UP000996601">
    <property type="component" value="Unassembled WGS sequence"/>
</dbReference>
<feature type="signal peptide" evidence="12">
    <location>
        <begin position="1"/>
        <end position="32"/>
    </location>
</feature>
<evidence type="ECO:0000256" key="11">
    <source>
        <dbReference type="RuleBase" id="RU003357"/>
    </source>
</evidence>
<evidence type="ECO:0000256" key="6">
    <source>
        <dbReference type="ARBA" id="ARBA00023077"/>
    </source>
</evidence>
<name>A0ABT1R0M5_9HYPH</name>
<evidence type="ECO:0000256" key="2">
    <source>
        <dbReference type="ARBA" id="ARBA00009810"/>
    </source>
</evidence>
<dbReference type="Pfam" id="PF07715">
    <property type="entry name" value="Plug"/>
    <property type="match status" value="1"/>
</dbReference>
<keyword evidence="16" id="KW-1185">Reference proteome</keyword>
<evidence type="ECO:0000259" key="13">
    <source>
        <dbReference type="Pfam" id="PF00593"/>
    </source>
</evidence>
<evidence type="ECO:0000256" key="3">
    <source>
        <dbReference type="ARBA" id="ARBA00022448"/>
    </source>
</evidence>
<keyword evidence="9 10" id="KW-0998">Cell outer membrane</keyword>
<keyword evidence="7 10" id="KW-0472">Membrane</keyword>
<sequence>MRRDVRKSTGNSTGKGLLATLLAGVCLSAAFAPGLRAEDDPVKSYSVEAGPLSSALAAFSRQAGVQVTYIPSVAARKRTQGASGAMTRKVALDKILQGSGLVYAYPYGSTIAISDPQMDTTEVGAVTNTATTLERVVVDGDATAILQNDGLASAGYKAEMISGLGLLDGLSLKDTPFAVSVMPRELLQNIQAQSPDDVFRLNPSTRSSTPQISGWSPMVNIRGFTTYDSAQDGLRRSYSHATSLEDVERIEILNGLSGFLYGASAPGGMINYVSKRPTDERYNSITLGSYGGEQGYVHGDFGGPIDAEGLFGYRINVVKQAGDTAIDDQNINRGLISGAFDWQVTDQLKLELNASYGRYKTENPSTYWYFAIPHDVVPDPEKNWGQKWIRDEFEKKKVQLKATYELNDAITIRGAYSKEFVDRPVQDHIMNSVEVPGEYTQIGIHSGRTKNEFDAAQLFGDFVFDTGSIGHKVTVGYQMFSDRSWSTSYNPNTGWIGPFPLTTPTHLPRPLFPRDDSDYYYAGRVKNESFVLGDQIDFNERWSALVGASYSKIYASGYDSEGGLSSPVYDEGRLSPSVSLIFKATPSISIYGSYIEGLEQGGVAPDGTTNSGAIMAPMVSTQKEFGIKAEVGDVLLTAALFDIEKAYEFTNGNNVYTQDGRQNHRGIEFTATGNVTDNLTVLGGLTLLDTEVKGGEFAGNDPTNVAAVLAKVYAEYELPSVEGFFLTAGVQHTGKQWADDANTDRLPSFTTFDLGLRYTTTQFGDPLTVRLAVTNVANKGYWQTSNYLGAPRTVAFSIQKQF</sequence>
<gene>
    <name evidence="15" type="ORF">GB927_001690</name>
</gene>
<evidence type="ECO:0000256" key="1">
    <source>
        <dbReference type="ARBA" id="ARBA00004571"/>
    </source>
</evidence>
<proteinExistence type="inferred from homology"/>
<evidence type="ECO:0000256" key="8">
    <source>
        <dbReference type="ARBA" id="ARBA00023170"/>
    </source>
</evidence>
<keyword evidence="3 10" id="KW-0813">Transport</keyword>